<name>A0AC61DCP6_9FIRM</name>
<reference evidence="1" key="1">
    <citation type="submission" date="2017-10" db="EMBL/GenBank/DDBJ databases">
        <title>Genome sequence of cellulolytic Lachnospiraceae bacterium XHS1971 isolated from hotspring sediment.</title>
        <authorList>
            <person name="Vasudevan G."/>
            <person name="Joshi A.J."/>
            <person name="Hivarkar S."/>
            <person name="Lanjekar V.B."/>
            <person name="Dhakephalkar P.K."/>
            <person name="Dagar S."/>
        </authorList>
    </citation>
    <scope>NUCLEOTIDE SEQUENCE</scope>
    <source>
        <strain evidence="1">XHS1971</strain>
    </source>
</reference>
<gene>
    <name evidence="1" type="ORF">CS063_08450</name>
</gene>
<sequence>MASSQNYVLYVCEQVSLAGNITFRKMFGEYAIYCDGKCFALICDNQFFINPTKAGLALLPNVQMGIPYEGAKPRILLEDIEDRDFLCKLVQETCAELPMPKPKKKKEK</sequence>
<proteinExistence type="predicted"/>
<dbReference type="EMBL" id="PEDL01000007">
    <property type="protein sequence ID" value="PHV70788.1"/>
    <property type="molecule type" value="Genomic_DNA"/>
</dbReference>
<keyword evidence="2" id="KW-1185">Reference proteome</keyword>
<organism evidence="1 2">
    <name type="scientific">Sporanaerobium hydrogeniformans</name>
    <dbReference type="NCBI Taxonomy" id="3072179"/>
    <lineage>
        <taxon>Bacteria</taxon>
        <taxon>Bacillati</taxon>
        <taxon>Bacillota</taxon>
        <taxon>Clostridia</taxon>
        <taxon>Lachnospirales</taxon>
        <taxon>Lachnospiraceae</taxon>
        <taxon>Sporanaerobium</taxon>
    </lineage>
</organism>
<evidence type="ECO:0000313" key="1">
    <source>
        <dbReference type="EMBL" id="PHV70788.1"/>
    </source>
</evidence>
<accession>A0AC61DCP6</accession>
<comment type="caution">
    <text evidence="1">The sequence shown here is derived from an EMBL/GenBank/DDBJ whole genome shotgun (WGS) entry which is preliminary data.</text>
</comment>
<protein>
    <submittedName>
        <fullName evidence="1">Competence protein TfoX</fullName>
    </submittedName>
</protein>
<dbReference type="Proteomes" id="UP000224460">
    <property type="component" value="Unassembled WGS sequence"/>
</dbReference>
<evidence type="ECO:0000313" key="2">
    <source>
        <dbReference type="Proteomes" id="UP000224460"/>
    </source>
</evidence>